<dbReference type="EMBL" id="JAMSHJ010000007">
    <property type="protein sequence ID" value="KAI5386258.1"/>
    <property type="molecule type" value="Genomic_DNA"/>
</dbReference>
<dbReference type="AlphaFoldDB" id="A0A9D4ZXM7"/>
<dbReference type="PANTHER" id="PTHR32212">
    <property type="entry name" value="CYCLIN-LIKE F-BOX"/>
    <property type="match status" value="1"/>
</dbReference>
<dbReference type="PROSITE" id="PS50181">
    <property type="entry name" value="FBOX"/>
    <property type="match status" value="1"/>
</dbReference>
<gene>
    <name evidence="2" type="ORF">KIW84_072705</name>
</gene>
<dbReference type="OrthoDB" id="1848700at2759"/>
<accession>A0A9D4ZXM7</accession>
<dbReference type="Pfam" id="PF00646">
    <property type="entry name" value="F-box"/>
    <property type="match status" value="1"/>
</dbReference>
<evidence type="ECO:0000313" key="3">
    <source>
        <dbReference type="Proteomes" id="UP001058974"/>
    </source>
</evidence>
<evidence type="ECO:0000313" key="2">
    <source>
        <dbReference type="EMBL" id="KAI5386258.1"/>
    </source>
</evidence>
<keyword evidence="3" id="KW-1185">Reference proteome</keyword>
<dbReference type="InterPro" id="IPR036047">
    <property type="entry name" value="F-box-like_dom_sf"/>
</dbReference>
<dbReference type="InterPro" id="IPR001810">
    <property type="entry name" value="F-box_dom"/>
</dbReference>
<evidence type="ECO:0000259" key="1">
    <source>
        <dbReference type="PROSITE" id="PS50181"/>
    </source>
</evidence>
<dbReference type="Gene3D" id="1.20.1280.50">
    <property type="match status" value="1"/>
</dbReference>
<protein>
    <recommendedName>
        <fullName evidence="1">F-box domain-containing protein</fullName>
    </recommendedName>
</protein>
<comment type="caution">
    <text evidence="2">The sequence shown here is derived from an EMBL/GenBank/DDBJ whole genome shotgun (WGS) entry which is preliminary data.</text>
</comment>
<proteinExistence type="predicted"/>
<feature type="domain" description="F-box" evidence="1">
    <location>
        <begin position="8"/>
        <end position="44"/>
    </location>
</feature>
<dbReference type="SUPFAM" id="SSF52047">
    <property type="entry name" value="RNI-like"/>
    <property type="match status" value="1"/>
</dbReference>
<dbReference type="PANTHER" id="PTHR32212:SF269">
    <property type="entry name" value="F-BOX_RNI_FBD-LIKE DOMAIN PROTEIN"/>
    <property type="match status" value="1"/>
</dbReference>
<name>A0A9D4ZXM7_PEA</name>
<sequence length="467" mass="52697">MNDLEMSEDKLSHLPDSILIHILSFLNTKDSVQTCILSKRWNHVWKYIPILTMHCFDFSSLKSFDKFVSRILSLRDNSIVLHALDFVRNGSVESRLLRRIAHYVLSHNVKLLRLRIDVKCDIAHILPCVSSCHSLTSLKLSVSPKGFHNYGRTLFPKSLNLPALTSLHLGNFAFCASDDGRIDPFSVFSKLNGLSIDNCMVKDSEILCISSETLVSLTIRSHSFNYYRIKLSAPSLDSFAFMGNPHQMFCGSSLSSIKQVNIDAEMLANYSEPPAILLSWLQEFANIKSLTVSASTLQVLSLIPNLLKLKISSLHSLKSVKVKLKPLSYGLSMALKIVKLEKALKAGLEPSSPIPDGILNFLLQNSPSADVDIIDCPRFDDSFDHLPPFSSSLFSQFLQPSLQENAMDDLHHRIQYLKQVVQQTHMYLHLAEIKDMEEILALKEHAMMLSKTMDAIERQRVEAMRLL</sequence>
<dbReference type="SUPFAM" id="SSF81383">
    <property type="entry name" value="F-box domain"/>
    <property type="match status" value="1"/>
</dbReference>
<dbReference type="InterPro" id="IPR053781">
    <property type="entry name" value="F-box_AtFBL13-like"/>
</dbReference>
<organism evidence="2 3">
    <name type="scientific">Pisum sativum</name>
    <name type="common">Garden pea</name>
    <name type="synonym">Lathyrus oleraceus</name>
    <dbReference type="NCBI Taxonomy" id="3888"/>
    <lineage>
        <taxon>Eukaryota</taxon>
        <taxon>Viridiplantae</taxon>
        <taxon>Streptophyta</taxon>
        <taxon>Embryophyta</taxon>
        <taxon>Tracheophyta</taxon>
        <taxon>Spermatophyta</taxon>
        <taxon>Magnoliopsida</taxon>
        <taxon>eudicotyledons</taxon>
        <taxon>Gunneridae</taxon>
        <taxon>Pentapetalae</taxon>
        <taxon>rosids</taxon>
        <taxon>fabids</taxon>
        <taxon>Fabales</taxon>
        <taxon>Fabaceae</taxon>
        <taxon>Papilionoideae</taxon>
        <taxon>50 kb inversion clade</taxon>
        <taxon>NPAAA clade</taxon>
        <taxon>Hologalegina</taxon>
        <taxon>IRL clade</taxon>
        <taxon>Fabeae</taxon>
        <taxon>Lathyrus</taxon>
    </lineage>
</organism>
<dbReference type="SMART" id="SM00256">
    <property type="entry name" value="FBOX"/>
    <property type="match status" value="1"/>
</dbReference>
<reference evidence="2 3" key="1">
    <citation type="journal article" date="2022" name="Nat. Genet.">
        <title>Improved pea reference genome and pan-genome highlight genomic features and evolutionary characteristics.</title>
        <authorList>
            <person name="Yang T."/>
            <person name="Liu R."/>
            <person name="Luo Y."/>
            <person name="Hu S."/>
            <person name="Wang D."/>
            <person name="Wang C."/>
            <person name="Pandey M.K."/>
            <person name="Ge S."/>
            <person name="Xu Q."/>
            <person name="Li N."/>
            <person name="Li G."/>
            <person name="Huang Y."/>
            <person name="Saxena R.K."/>
            <person name="Ji Y."/>
            <person name="Li M."/>
            <person name="Yan X."/>
            <person name="He Y."/>
            <person name="Liu Y."/>
            <person name="Wang X."/>
            <person name="Xiang C."/>
            <person name="Varshney R.K."/>
            <person name="Ding H."/>
            <person name="Gao S."/>
            <person name="Zong X."/>
        </authorList>
    </citation>
    <scope>NUCLEOTIDE SEQUENCE [LARGE SCALE GENOMIC DNA]</scope>
    <source>
        <strain evidence="2 3">cv. Zhongwan 6</strain>
    </source>
</reference>
<dbReference type="Gramene" id="Psat07G0270500-T1">
    <property type="protein sequence ID" value="KAI5386258.1"/>
    <property type="gene ID" value="KIW84_072705"/>
</dbReference>
<dbReference type="CDD" id="cd22160">
    <property type="entry name" value="F-box_AtFBL13-like"/>
    <property type="match status" value="1"/>
</dbReference>
<dbReference type="Proteomes" id="UP001058974">
    <property type="component" value="Chromosome 7"/>
</dbReference>